<dbReference type="AlphaFoldDB" id="A0A7I7MLZ9"/>
<sequence>MMGRLLLGYAVVELMVLVGLAATIGFGWTALVLLGTFLLGVTVLAPLGGLQLARRLLRLRSGAPRSALGDGFLISVASVLVLVPGVATTALGLLLLVPPVRAVACTGLAAAATRGLLGHAPSAADVPVGGDGRDYIDGEVIDVHDVAPPSLPSATIGDEASARRQ</sequence>
<dbReference type="PANTHER" id="PTHR35335">
    <property type="entry name" value="UPF0716 PROTEIN FXSA"/>
    <property type="match status" value="1"/>
</dbReference>
<name>A0A7I7MLZ9_9MYCO</name>
<dbReference type="EMBL" id="AP022575">
    <property type="protein sequence ID" value="BBX73294.1"/>
    <property type="molecule type" value="Genomic_DNA"/>
</dbReference>
<organism evidence="1 2">
    <name type="scientific">Mycobacterium shinjukuense</name>
    <dbReference type="NCBI Taxonomy" id="398694"/>
    <lineage>
        <taxon>Bacteria</taxon>
        <taxon>Bacillati</taxon>
        <taxon>Actinomycetota</taxon>
        <taxon>Actinomycetes</taxon>
        <taxon>Mycobacteriales</taxon>
        <taxon>Mycobacteriaceae</taxon>
        <taxon>Mycobacterium</taxon>
    </lineage>
</organism>
<dbReference type="NCBIfam" id="NF008528">
    <property type="entry name" value="PRK11463.1-2"/>
    <property type="match status" value="1"/>
</dbReference>
<dbReference type="RefSeq" id="WP_083047920.1">
    <property type="nucleotide sequence ID" value="NZ_AP022575.1"/>
</dbReference>
<accession>A0A7I7MLZ9</accession>
<gene>
    <name evidence="1" type="primary">fxsA</name>
    <name evidence="1" type="ORF">MSHI_12000</name>
</gene>
<dbReference type="KEGG" id="mshj:MSHI_12000"/>
<dbReference type="Pfam" id="PF04186">
    <property type="entry name" value="FxsA"/>
    <property type="match status" value="1"/>
</dbReference>
<evidence type="ECO:0000313" key="1">
    <source>
        <dbReference type="EMBL" id="BBX73294.1"/>
    </source>
</evidence>
<keyword evidence="2" id="KW-1185">Reference proteome</keyword>
<dbReference type="PANTHER" id="PTHR35335:SF1">
    <property type="entry name" value="UPF0716 PROTEIN FXSA"/>
    <property type="match status" value="1"/>
</dbReference>
<dbReference type="InterPro" id="IPR007313">
    <property type="entry name" value="FxsA"/>
</dbReference>
<reference evidence="1 2" key="1">
    <citation type="journal article" date="2019" name="Emerg. Microbes Infect.">
        <title>Comprehensive subspecies identification of 175 nontuberculous mycobacteria species based on 7547 genomic profiles.</title>
        <authorList>
            <person name="Matsumoto Y."/>
            <person name="Kinjo T."/>
            <person name="Motooka D."/>
            <person name="Nabeya D."/>
            <person name="Jung N."/>
            <person name="Uechi K."/>
            <person name="Horii T."/>
            <person name="Iida T."/>
            <person name="Fujita J."/>
            <person name="Nakamura S."/>
        </authorList>
    </citation>
    <scope>NUCLEOTIDE SEQUENCE [LARGE SCALE GENOMIC DNA]</scope>
    <source>
        <strain evidence="1 2">JCM 14233</strain>
    </source>
</reference>
<dbReference type="GO" id="GO:0016020">
    <property type="term" value="C:membrane"/>
    <property type="evidence" value="ECO:0007669"/>
    <property type="project" value="InterPro"/>
</dbReference>
<protein>
    <submittedName>
        <fullName evidence="1">Membrane protein FxsA</fullName>
    </submittedName>
</protein>
<dbReference type="Proteomes" id="UP000467236">
    <property type="component" value="Chromosome"/>
</dbReference>
<proteinExistence type="predicted"/>
<evidence type="ECO:0000313" key="2">
    <source>
        <dbReference type="Proteomes" id="UP000467236"/>
    </source>
</evidence>